<keyword evidence="2" id="KW-0282">Flagellum</keyword>
<keyword evidence="3" id="KW-1185">Reference proteome</keyword>
<dbReference type="InterPro" id="IPR046358">
    <property type="entry name" value="Flagellin_C"/>
</dbReference>
<feature type="non-terminal residue" evidence="2">
    <location>
        <position position="1"/>
    </location>
</feature>
<keyword evidence="2" id="KW-0969">Cilium</keyword>
<name>A0ABV6YKH8_UNCEI</name>
<dbReference type="Pfam" id="PF00700">
    <property type="entry name" value="Flagellin_C"/>
    <property type="match status" value="1"/>
</dbReference>
<evidence type="ECO:0000259" key="1">
    <source>
        <dbReference type="Pfam" id="PF00700"/>
    </source>
</evidence>
<organism evidence="2 3">
    <name type="scientific">Eiseniibacteriota bacterium</name>
    <dbReference type="NCBI Taxonomy" id="2212470"/>
    <lineage>
        <taxon>Bacteria</taxon>
        <taxon>Candidatus Eiseniibacteriota</taxon>
    </lineage>
</organism>
<dbReference type="EMBL" id="JBHPKH010000043">
    <property type="protein sequence ID" value="MFC1572846.1"/>
    <property type="molecule type" value="Genomic_DNA"/>
</dbReference>
<sequence length="44" mass="5048">TRSQFEDLDLARATIDFQKEQAILEAALSTTAQLMQYSLVNFLR</sequence>
<reference evidence="2 3" key="1">
    <citation type="submission" date="2024-09" db="EMBL/GenBank/DDBJ databases">
        <authorList>
            <person name="D'Angelo T."/>
        </authorList>
    </citation>
    <scope>NUCLEOTIDE SEQUENCE [LARGE SCALE GENOMIC DNA]</scope>
    <source>
        <strain evidence="2">SAG AM-320-E07</strain>
    </source>
</reference>
<accession>A0ABV6YKH8</accession>
<evidence type="ECO:0000313" key="2">
    <source>
        <dbReference type="EMBL" id="MFC1572846.1"/>
    </source>
</evidence>
<keyword evidence="2" id="KW-0966">Cell projection</keyword>
<feature type="domain" description="Flagellin C-terminal" evidence="1">
    <location>
        <begin position="2"/>
        <end position="43"/>
    </location>
</feature>
<dbReference type="Gene3D" id="1.20.1330.10">
    <property type="entry name" value="f41 fragment of flagellin, N-terminal domain"/>
    <property type="match status" value="1"/>
</dbReference>
<evidence type="ECO:0000313" key="3">
    <source>
        <dbReference type="Proteomes" id="UP001593833"/>
    </source>
</evidence>
<dbReference type="SUPFAM" id="SSF64518">
    <property type="entry name" value="Phase 1 flagellin"/>
    <property type="match status" value="1"/>
</dbReference>
<proteinExistence type="predicted"/>
<gene>
    <name evidence="2" type="ORF">ACFL6M_04525</name>
</gene>
<dbReference type="Proteomes" id="UP001593833">
    <property type="component" value="Unassembled WGS sequence"/>
</dbReference>
<comment type="caution">
    <text evidence="2">The sequence shown here is derived from an EMBL/GenBank/DDBJ whole genome shotgun (WGS) entry which is preliminary data.</text>
</comment>
<protein>
    <submittedName>
        <fullName evidence="2">Flagellin</fullName>
    </submittedName>
</protein>